<dbReference type="PANTHER" id="PTHR44085:SF2">
    <property type="entry name" value="SEPIAPTERIN REDUCTASE"/>
    <property type="match status" value="1"/>
</dbReference>
<dbReference type="PANTHER" id="PTHR44085">
    <property type="entry name" value="SEPIAPTERIN REDUCTASE"/>
    <property type="match status" value="1"/>
</dbReference>
<organism evidence="3">
    <name type="scientific">Nippostrongylus brasiliensis</name>
    <name type="common">Rat hookworm</name>
    <dbReference type="NCBI Taxonomy" id="27835"/>
    <lineage>
        <taxon>Eukaryota</taxon>
        <taxon>Metazoa</taxon>
        <taxon>Ecdysozoa</taxon>
        <taxon>Nematoda</taxon>
        <taxon>Chromadorea</taxon>
        <taxon>Rhabditida</taxon>
        <taxon>Rhabditina</taxon>
        <taxon>Rhabditomorpha</taxon>
        <taxon>Strongyloidea</taxon>
        <taxon>Heligmosomidae</taxon>
        <taxon>Nippostrongylus</taxon>
    </lineage>
</organism>
<evidence type="ECO:0000256" key="1">
    <source>
        <dbReference type="ARBA" id="ARBA00022857"/>
    </source>
</evidence>
<dbReference type="InterPro" id="IPR036291">
    <property type="entry name" value="NAD(P)-bd_dom_sf"/>
</dbReference>
<proteinExistence type="predicted"/>
<reference evidence="3" key="1">
    <citation type="submission" date="2017-02" db="UniProtKB">
        <authorList>
            <consortium name="WormBaseParasite"/>
        </authorList>
    </citation>
    <scope>IDENTIFICATION</scope>
</reference>
<dbReference type="WBParaSite" id="NBR_0000370101-mRNA-1">
    <property type="protein sequence ID" value="NBR_0000370101-mRNA-1"/>
    <property type="gene ID" value="NBR_0000370101"/>
</dbReference>
<dbReference type="SUPFAM" id="SSF51735">
    <property type="entry name" value="NAD(P)-binding Rossmann-fold domains"/>
    <property type="match status" value="1"/>
</dbReference>
<dbReference type="GO" id="GO:0006729">
    <property type="term" value="P:tetrahydrobiopterin biosynthetic process"/>
    <property type="evidence" value="ECO:0007669"/>
    <property type="project" value="TreeGrafter"/>
</dbReference>
<protein>
    <submittedName>
        <fullName evidence="3">Sepiapterin reductase (inferred by orthology to a human protein)</fullName>
    </submittedName>
</protein>
<dbReference type="AlphaFoldDB" id="A0A0N4XME9"/>
<dbReference type="GO" id="GO:0004757">
    <property type="term" value="F:sepiapterin reductase (NADP+) activity"/>
    <property type="evidence" value="ECO:0007669"/>
    <property type="project" value="TreeGrafter"/>
</dbReference>
<name>A0A0N4XME9_NIPBR</name>
<keyword evidence="1" id="KW-0521">NADP</keyword>
<accession>A0A0N4XME9</accession>
<sequence length="101" mass="11396">LQYSVGKAAREAYFRGLAVEDDTVKVFNYSPGPVDTAMHDIVAKESYDEGIRSAFSHNASVTHDIHRSTLSAEQTVVKMLRHLQEDKFKSGARVDYFDDEK</sequence>
<dbReference type="InterPro" id="IPR051721">
    <property type="entry name" value="Biopterin_syn/organic_redct"/>
</dbReference>
<keyword evidence="2" id="KW-0560">Oxidoreductase</keyword>
<dbReference type="Gene3D" id="3.40.50.720">
    <property type="entry name" value="NAD(P)-binding Rossmann-like Domain"/>
    <property type="match status" value="1"/>
</dbReference>
<evidence type="ECO:0000313" key="3">
    <source>
        <dbReference type="WBParaSite" id="NBR_0000370101-mRNA-1"/>
    </source>
</evidence>
<evidence type="ECO:0000256" key="2">
    <source>
        <dbReference type="ARBA" id="ARBA00023002"/>
    </source>
</evidence>
<dbReference type="OMA" id="ATWISSQ"/>